<feature type="compositionally biased region" description="Basic residues" evidence="7">
    <location>
        <begin position="27"/>
        <end position="40"/>
    </location>
</feature>
<evidence type="ECO:0000256" key="2">
    <source>
        <dbReference type="ARBA" id="ARBA00007446"/>
    </source>
</evidence>
<evidence type="ECO:0000256" key="6">
    <source>
        <dbReference type="ARBA" id="ARBA00023060"/>
    </source>
</evidence>
<comment type="subcellular location">
    <subcellularLocation>
        <location evidence="1">Virion</location>
    </subcellularLocation>
</comment>
<keyword evidence="5" id="KW-0946">Virion</keyword>
<proteinExistence type="inferred from homology"/>
<evidence type="ECO:0000313" key="9">
    <source>
        <dbReference type="EMBL" id="QKN88912.1"/>
    </source>
</evidence>
<feature type="domain" description="Icosahedral viral capsid protein S" evidence="8">
    <location>
        <begin position="124"/>
        <end position="178"/>
    </location>
</feature>
<dbReference type="Gene3D" id="2.60.120.20">
    <property type="match status" value="1"/>
</dbReference>
<keyword evidence="6" id="KW-1142">T=3 icosahedral capsid protein</keyword>
<dbReference type="Pfam" id="PF00729">
    <property type="entry name" value="Viral_coat"/>
    <property type="match status" value="1"/>
</dbReference>
<evidence type="ECO:0000256" key="3">
    <source>
        <dbReference type="ARBA" id="ARBA00018091"/>
    </source>
</evidence>
<evidence type="ECO:0000259" key="8">
    <source>
        <dbReference type="Pfam" id="PF00729"/>
    </source>
</evidence>
<dbReference type="InterPro" id="IPR000937">
    <property type="entry name" value="Capsid_prot_S-dom_vir"/>
</dbReference>
<evidence type="ECO:0000256" key="4">
    <source>
        <dbReference type="ARBA" id="ARBA00022561"/>
    </source>
</evidence>
<sequence>MSNKPINIRFERFANRVDALERAATRLRRARQGPKRRRNPAKGNAQRLSITTQNQIVAAQRMLNGNPVSEFSSIPNGIRGLFRGSLAVTNTSTPGVLKYVISLDFIAASGLKNISSTFEHLYGLYRQFKINAIAVKIAPITASTSGGYVAVGYEPDASQGNPTGLSGVTDHSAHVVVPSGTVDYLYLTPPHLPRDFKAVTDNAGLPRIDTSFGSFQVYGDNASAASVAVAVIDLALDITFTGLA</sequence>
<feature type="region of interest" description="Disordered" evidence="7">
    <location>
        <begin position="27"/>
        <end position="47"/>
    </location>
</feature>
<dbReference type="SUPFAM" id="SSF88633">
    <property type="entry name" value="Positive stranded ssRNA viruses"/>
    <property type="match status" value="1"/>
</dbReference>
<dbReference type="InterPro" id="IPR029053">
    <property type="entry name" value="Viral_coat"/>
</dbReference>
<evidence type="ECO:0000256" key="7">
    <source>
        <dbReference type="SAM" id="MobiDB-lite"/>
    </source>
</evidence>
<keyword evidence="4" id="KW-0167">Capsid protein</keyword>
<organism evidence="9">
    <name type="scientific">Riboviria sp</name>
    <dbReference type="NCBI Taxonomy" id="2585031"/>
    <lineage>
        <taxon>Viruses</taxon>
        <taxon>Riboviria</taxon>
    </lineage>
</organism>
<dbReference type="EMBL" id="MT138192">
    <property type="protein sequence ID" value="QKN88912.1"/>
    <property type="molecule type" value="Genomic_RNA"/>
</dbReference>
<dbReference type="GO" id="GO:0039617">
    <property type="term" value="C:T=3 icosahedral viral capsid"/>
    <property type="evidence" value="ECO:0007669"/>
    <property type="project" value="UniProtKB-KW"/>
</dbReference>
<comment type="similarity">
    <text evidence="2">Belongs to the icosahedral plant coat protein family.</text>
</comment>
<name>A0A6M9Z8T1_9VIRU</name>
<protein>
    <recommendedName>
        <fullName evidence="3">Capsid protein</fullName>
    </recommendedName>
</protein>
<reference evidence="9" key="1">
    <citation type="submission" date="2020-01" db="EMBL/GenBank/DDBJ databases">
        <title>Viral genomes from wild and zoo birds in China.</title>
        <authorList>
            <person name="Lu J."/>
            <person name="Shan T."/>
            <person name="Yang S."/>
            <person name="Zhang W."/>
        </authorList>
    </citation>
    <scope>NUCLEOTIDE SEQUENCE</scope>
    <source>
        <strain evidence="9">Bpk205shi01</strain>
    </source>
</reference>
<dbReference type="GO" id="GO:0005198">
    <property type="term" value="F:structural molecule activity"/>
    <property type="evidence" value="ECO:0007669"/>
    <property type="project" value="InterPro"/>
</dbReference>
<evidence type="ECO:0000256" key="1">
    <source>
        <dbReference type="ARBA" id="ARBA00004328"/>
    </source>
</evidence>
<evidence type="ECO:0000256" key="5">
    <source>
        <dbReference type="ARBA" id="ARBA00022844"/>
    </source>
</evidence>
<accession>A0A6M9Z8T1</accession>